<dbReference type="PANTHER" id="PTHR42745">
    <property type="match status" value="1"/>
</dbReference>
<feature type="domain" description="CBS" evidence="1">
    <location>
        <begin position="126"/>
        <end position="183"/>
    </location>
</feature>
<dbReference type="GO" id="GO:1901135">
    <property type="term" value="P:carbohydrate derivative metabolic process"/>
    <property type="evidence" value="ECO:0007669"/>
    <property type="project" value="InterPro"/>
</dbReference>
<dbReference type="PROSITE" id="PS51371">
    <property type="entry name" value="CBS"/>
    <property type="match status" value="2"/>
</dbReference>
<proteinExistence type="predicted"/>
<dbReference type="InterPro" id="IPR000644">
    <property type="entry name" value="CBS_dom"/>
</dbReference>
<evidence type="ECO:0000259" key="1">
    <source>
        <dbReference type="PROSITE" id="PS51371"/>
    </source>
</evidence>
<protein>
    <recommendedName>
        <fullName evidence="1">CBS domain-containing protein</fullName>
    </recommendedName>
</protein>
<dbReference type="SUPFAM" id="SSF53697">
    <property type="entry name" value="SIS domain"/>
    <property type="match status" value="1"/>
</dbReference>
<sequence length="184" mass="20176">EACPLGLAPTTSTTAALAMGDALAVVLINRRQFNRKDFKRFHPGGSLGGRLSQKIKDVMLTGDQIPLVFVDQTVEGTIFEIERKKLGASLVVDDSIVLLGIVTDGDIRRSLLKWRDIMGLKAEKIMSTSPKMIDEEKKVAEAVELMEHNAITVLPVVDEIKRVKGIVHLHGLLGGRELRLNGSR</sequence>
<gene>
    <name evidence="2" type="ORF">S01H4_51183</name>
</gene>
<dbReference type="InterPro" id="IPR046348">
    <property type="entry name" value="SIS_dom_sf"/>
</dbReference>
<comment type="caution">
    <text evidence="2">The sequence shown here is derived from an EMBL/GenBank/DDBJ whole genome shotgun (WGS) entry which is preliminary data.</text>
</comment>
<dbReference type="AlphaFoldDB" id="X1CMK6"/>
<dbReference type="InterPro" id="IPR050986">
    <property type="entry name" value="GutQ/KpsF_isomerases"/>
</dbReference>
<dbReference type="EMBL" id="BART01029124">
    <property type="protein sequence ID" value="GAG97398.1"/>
    <property type="molecule type" value="Genomic_DNA"/>
</dbReference>
<accession>X1CMK6</accession>
<dbReference type="CDD" id="cd04604">
    <property type="entry name" value="CBS_pair_SIS_assoc"/>
    <property type="match status" value="1"/>
</dbReference>
<dbReference type="PANTHER" id="PTHR42745:SF1">
    <property type="entry name" value="ARABINOSE 5-PHOSPHATE ISOMERASE KDSD"/>
    <property type="match status" value="1"/>
</dbReference>
<dbReference type="SMART" id="SM00116">
    <property type="entry name" value="CBS"/>
    <property type="match status" value="2"/>
</dbReference>
<dbReference type="InterPro" id="IPR046342">
    <property type="entry name" value="CBS_dom_sf"/>
</dbReference>
<dbReference type="GO" id="GO:0020037">
    <property type="term" value="F:heme binding"/>
    <property type="evidence" value="ECO:0007669"/>
    <property type="project" value="InterPro"/>
</dbReference>
<feature type="non-terminal residue" evidence="2">
    <location>
        <position position="1"/>
    </location>
</feature>
<feature type="domain" description="CBS" evidence="1">
    <location>
        <begin position="59"/>
        <end position="117"/>
    </location>
</feature>
<evidence type="ECO:0000313" key="2">
    <source>
        <dbReference type="EMBL" id="GAG97398.1"/>
    </source>
</evidence>
<dbReference type="GO" id="GO:0097367">
    <property type="term" value="F:carbohydrate derivative binding"/>
    <property type="evidence" value="ECO:0007669"/>
    <property type="project" value="InterPro"/>
</dbReference>
<dbReference type="Gene3D" id="3.40.50.10490">
    <property type="entry name" value="Glucose-6-phosphate isomerase like protein, domain 1"/>
    <property type="match status" value="1"/>
</dbReference>
<dbReference type="InterPro" id="IPR018506">
    <property type="entry name" value="Cyt_B5_heme-BS"/>
</dbReference>
<name>X1CMK6_9ZZZZ</name>
<dbReference type="Pfam" id="PF00571">
    <property type="entry name" value="CBS"/>
    <property type="match status" value="2"/>
</dbReference>
<dbReference type="SUPFAM" id="SSF54631">
    <property type="entry name" value="CBS-domain pair"/>
    <property type="match status" value="1"/>
</dbReference>
<organism evidence="2">
    <name type="scientific">marine sediment metagenome</name>
    <dbReference type="NCBI Taxonomy" id="412755"/>
    <lineage>
        <taxon>unclassified sequences</taxon>
        <taxon>metagenomes</taxon>
        <taxon>ecological metagenomes</taxon>
    </lineage>
</organism>
<dbReference type="Gene3D" id="3.10.580.10">
    <property type="entry name" value="CBS-domain"/>
    <property type="match status" value="1"/>
</dbReference>
<dbReference type="PROSITE" id="PS00191">
    <property type="entry name" value="CYTOCHROME_B5_1"/>
    <property type="match status" value="1"/>
</dbReference>
<reference evidence="2" key="1">
    <citation type="journal article" date="2014" name="Front. Microbiol.">
        <title>High frequency of phylogenetically diverse reductive dehalogenase-homologous genes in deep subseafloor sedimentary metagenomes.</title>
        <authorList>
            <person name="Kawai M."/>
            <person name="Futagami T."/>
            <person name="Toyoda A."/>
            <person name="Takaki Y."/>
            <person name="Nishi S."/>
            <person name="Hori S."/>
            <person name="Arai W."/>
            <person name="Tsubouchi T."/>
            <person name="Morono Y."/>
            <person name="Uchiyama I."/>
            <person name="Ito T."/>
            <person name="Fujiyama A."/>
            <person name="Inagaki F."/>
            <person name="Takami H."/>
        </authorList>
    </citation>
    <scope>NUCLEOTIDE SEQUENCE</scope>
    <source>
        <strain evidence="2">Expedition CK06-06</strain>
    </source>
</reference>